<evidence type="ECO:0000256" key="1">
    <source>
        <dbReference type="SAM" id="Phobius"/>
    </source>
</evidence>
<dbReference type="Proteomes" id="UP000004525">
    <property type="component" value="Unassembled WGS sequence"/>
</dbReference>
<feature type="transmembrane region" description="Helical" evidence="1">
    <location>
        <begin position="44"/>
        <end position="65"/>
    </location>
</feature>
<keyword evidence="3" id="KW-1185">Reference proteome</keyword>
<keyword evidence="1" id="KW-0812">Transmembrane</keyword>
<dbReference type="EMBL" id="ACIZ01000100">
    <property type="protein sequence ID" value="EEN79384.1"/>
    <property type="molecule type" value="Genomic_DNA"/>
</dbReference>
<reference evidence="2" key="1">
    <citation type="submission" date="2009-01" db="EMBL/GenBank/DDBJ databases">
        <authorList>
            <person name="Qin X."/>
            <person name="Bachman B."/>
            <person name="Battles P."/>
            <person name="Bell A."/>
            <person name="Bess C."/>
            <person name="Bickham C."/>
            <person name="Chaboub L."/>
            <person name="Chen D."/>
            <person name="Coyle M."/>
            <person name="Deiros D.R."/>
            <person name="Dinh H."/>
            <person name="Forbes L."/>
            <person name="Fowler G."/>
            <person name="Francisco L."/>
            <person name="Fu Q."/>
            <person name="Gubbala S."/>
            <person name="Hale W."/>
            <person name="Han Y."/>
            <person name="Hemphill L."/>
            <person name="Highlander S.K."/>
            <person name="Hirani K."/>
            <person name="Hogues M."/>
            <person name="Jackson L."/>
            <person name="Jakkamsetti A."/>
            <person name="Javaid M."/>
            <person name="Jiang H."/>
            <person name="Korchina V."/>
            <person name="Kovar C."/>
            <person name="Lara F."/>
            <person name="Lee S."/>
            <person name="Mata R."/>
            <person name="Mathew T."/>
            <person name="Moen C."/>
            <person name="Morales K."/>
            <person name="Munidasa M."/>
            <person name="Nazareth L."/>
            <person name="Ngo R."/>
            <person name="Nguyen L."/>
            <person name="Okwuonu G."/>
            <person name="Ongeri F."/>
            <person name="Patil S."/>
            <person name="Petrosino J."/>
            <person name="Pham C."/>
            <person name="Pham P."/>
            <person name="Pu L.-L."/>
            <person name="Puazo M."/>
            <person name="Raj R."/>
            <person name="Reid J."/>
            <person name="Rouhana J."/>
            <person name="Saada N."/>
            <person name="Shang Y."/>
            <person name="Simmons D."/>
            <person name="Thornton R."/>
            <person name="Warren J."/>
            <person name="Weissenberger G."/>
            <person name="Zhang J."/>
            <person name="Zhang L."/>
            <person name="Zhou C."/>
            <person name="Zhu D."/>
            <person name="Muzny D."/>
            <person name="Worley K."/>
            <person name="Gibbs R."/>
        </authorList>
    </citation>
    <scope>NUCLEOTIDE SEQUENCE [LARGE SCALE GENOMIC DNA]</scope>
    <source>
        <strain evidence="2">LMS2-1</strain>
    </source>
</reference>
<organism evidence="2 3">
    <name type="scientific">Lacticaseibacillus rhamnosus (strain LMS2-1)</name>
    <dbReference type="NCBI Taxonomy" id="525361"/>
    <lineage>
        <taxon>Bacteria</taxon>
        <taxon>Bacillati</taxon>
        <taxon>Bacillota</taxon>
        <taxon>Bacilli</taxon>
        <taxon>Lactobacillales</taxon>
        <taxon>Lactobacillaceae</taxon>
        <taxon>Lacticaseibacillus</taxon>
    </lineage>
</organism>
<sequence length="70" mass="7708">MKGKRMIQNQKPSRQGKSFFNRRAVIVGTCVLIGLLVSLPFKKILLGVAVGLAVGYVLEAWTPLLRGKLK</sequence>
<proteinExistence type="predicted"/>
<dbReference type="AlphaFoldDB" id="C2K000"/>
<accession>C2K000</accession>
<evidence type="ECO:0000313" key="2">
    <source>
        <dbReference type="EMBL" id="EEN79384.1"/>
    </source>
</evidence>
<dbReference type="HOGENOM" id="CLU_2862078_0_0_9"/>
<gene>
    <name evidence="2" type="ORF">HMPREF0539_2485</name>
</gene>
<name>C2K000_LACRM</name>
<keyword evidence="1" id="KW-1133">Transmembrane helix</keyword>
<comment type="caution">
    <text evidence="2">The sequence shown here is derived from an EMBL/GenBank/DDBJ whole genome shotgun (WGS) entry which is preliminary data.</text>
</comment>
<feature type="transmembrane region" description="Helical" evidence="1">
    <location>
        <begin position="20"/>
        <end position="38"/>
    </location>
</feature>
<keyword evidence="1" id="KW-0472">Membrane</keyword>
<protein>
    <submittedName>
        <fullName evidence="2">Tat pathway signal sequence domain protein</fullName>
    </submittedName>
</protein>
<evidence type="ECO:0000313" key="3">
    <source>
        <dbReference type="Proteomes" id="UP000004525"/>
    </source>
</evidence>